<keyword evidence="2" id="KW-1185">Reference proteome</keyword>
<dbReference type="EMBL" id="BMAW01104638">
    <property type="protein sequence ID" value="GFT15549.1"/>
    <property type="molecule type" value="Genomic_DNA"/>
</dbReference>
<organism evidence="1 2">
    <name type="scientific">Nephila pilipes</name>
    <name type="common">Giant wood spider</name>
    <name type="synonym">Nephila maculata</name>
    <dbReference type="NCBI Taxonomy" id="299642"/>
    <lineage>
        <taxon>Eukaryota</taxon>
        <taxon>Metazoa</taxon>
        <taxon>Ecdysozoa</taxon>
        <taxon>Arthropoda</taxon>
        <taxon>Chelicerata</taxon>
        <taxon>Arachnida</taxon>
        <taxon>Araneae</taxon>
        <taxon>Araneomorphae</taxon>
        <taxon>Entelegynae</taxon>
        <taxon>Araneoidea</taxon>
        <taxon>Nephilidae</taxon>
        <taxon>Nephila</taxon>
    </lineage>
</organism>
<protein>
    <submittedName>
        <fullName evidence="1">Uncharacterized protein</fullName>
    </submittedName>
</protein>
<evidence type="ECO:0000313" key="1">
    <source>
        <dbReference type="EMBL" id="GFT15549.1"/>
    </source>
</evidence>
<gene>
    <name evidence="1" type="ORF">NPIL_273251</name>
</gene>
<name>A0A8X6NHP5_NEPPI</name>
<accession>A0A8X6NHP5</accession>
<reference evidence="1" key="1">
    <citation type="submission" date="2020-08" db="EMBL/GenBank/DDBJ databases">
        <title>Multicomponent nature underlies the extraordinary mechanical properties of spider dragline silk.</title>
        <authorList>
            <person name="Kono N."/>
            <person name="Nakamura H."/>
            <person name="Mori M."/>
            <person name="Yoshida Y."/>
            <person name="Ohtoshi R."/>
            <person name="Malay A.D."/>
            <person name="Moran D.A.P."/>
            <person name="Tomita M."/>
            <person name="Numata K."/>
            <person name="Arakawa K."/>
        </authorList>
    </citation>
    <scope>NUCLEOTIDE SEQUENCE</scope>
</reference>
<dbReference type="Proteomes" id="UP000887013">
    <property type="component" value="Unassembled WGS sequence"/>
</dbReference>
<evidence type="ECO:0000313" key="2">
    <source>
        <dbReference type="Proteomes" id="UP000887013"/>
    </source>
</evidence>
<proteinExistence type="predicted"/>
<dbReference type="AlphaFoldDB" id="A0A8X6NHP5"/>
<comment type="caution">
    <text evidence="1">The sequence shown here is derived from an EMBL/GenBank/DDBJ whole genome shotgun (WGS) entry which is preliminary data.</text>
</comment>
<sequence>MKFSYKFLSDAGPFNRSQIVPFYEPPEPNCMRAVFRCSLDFMLRTLPCTPGLFAARQGADAARMNSCWTVEAFKSAISVECCLPPGATLDC</sequence>